<evidence type="ECO:0000313" key="10">
    <source>
        <dbReference type="Proteomes" id="UP000469385"/>
    </source>
</evidence>
<dbReference type="Gene3D" id="1.10.287.470">
    <property type="entry name" value="Helix hairpin bin"/>
    <property type="match status" value="1"/>
</dbReference>
<feature type="compositionally biased region" description="Low complexity" evidence="3">
    <location>
        <begin position="386"/>
        <end position="400"/>
    </location>
</feature>
<dbReference type="PANTHER" id="PTHR30158">
    <property type="entry name" value="ACRA/E-RELATED COMPONENT OF DRUG EFFLUX TRANSPORTER"/>
    <property type="match status" value="1"/>
</dbReference>
<evidence type="ECO:0000256" key="3">
    <source>
        <dbReference type="SAM" id="MobiDB-lite"/>
    </source>
</evidence>
<dbReference type="InterPro" id="IPR058626">
    <property type="entry name" value="MdtA-like_b-barrel"/>
</dbReference>
<dbReference type="PANTHER" id="PTHR30158:SF3">
    <property type="entry name" value="MULTIDRUG EFFLUX PUMP SUBUNIT ACRA-RELATED"/>
    <property type="match status" value="1"/>
</dbReference>
<comment type="subcellular location">
    <subcellularLocation>
        <location evidence="1">Cell envelope</location>
    </subcellularLocation>
</comment>
<dbReference type="FunFam" id="2.40.420.20:FF:000001">
    <property type="entry name" value="Efflux RND transporter periplasmic adaptor subunit"/>
    <property type="match status" value="1"/>
</dbReference>
<dbReference type="Gene3D" id="2.40.30.170">
    <property type="match status" value="1"/>
</dbReference>
<evidence type="ECO:0000259" key="5">
    <source>
        <dbReference type="Pfam" id="PF25876"/>
    </source>
</evidence>
<proteinExistence type="inferred from homology"/>
<dbReference type="Gene3D" id="2.40.420.20">
    <property type="match status" value="1"/>
</dbReference>
<evidence type="ECO:0000256" key="1">
    <source>
        <dbReference type="ARBA" id="ARBA00004196"/>
    </source>
</evidence>
<feature type="domain" description="Multidrug resistance protein MdtA-like alpha-helical hairpin" evidence="5">
    <location>
        <begin position="112"/>
        <end position="180"/>
    </location>
</feature>
<feature type="domain" description="Multidrug resistance protein MdtA-like barrel-sandwich hybrid" evidence="6">
    <location>
        <begin position="70"/>
        <end position="213"/>
    </location>
</feature>
<accession>A0A6N8IR91</accession>
<feature type="region of interest" description="Disordered" evidence="3">
    <location>
        <begin position="378"/>
        <end position="434"/>
    </location>
</feature>
<evidence type="ECO:0000313" key="9">
    <source>
        <dbReference type="EMBL" id="MVQ29368.1"/>
    </source>
</evidence>
<dbReference type="Pfam" id="PF25967">
    <property type="entry name" value="RND-MFP_C"/>
    <property type="match status" value="1"/>
</dbReference>
<dbReference type="GO" id="GO:0005886">
    <property type="term" value="C:plasma membrane"/>
    <property type="evidence" value="ECO:0007669"/>
    <property type="project" value="UniProtKB-SubCell"/>
</dbReference>
<gene>
    <name evidence="9" type="ORF">GON04_07915</name>
</gene>
<dbReference type="EMBL" id="WSEL01000003">
    <property type="protein sequence ID" value="MVQ29368.1"/>
    <property type="molecule type" value="Genomic_DNA"/>
</dbReference>
<dbReference type="Proteomes" id="UP000469385">
    <property type="component" value="Unassembled WGS sequence"/>
</dbReference>
<dbReference type="PROSITE" id="PS51257">
    <property type="entry name" value="PROKAR_LIPOPROTEIN"/>
    <property type="match status" value="1"/>
</dbReference>
<dbReference type="Pfam" id="PF25917">
    <property type="entry name" value="BSH_RND"/>
    <property type="match status" value="1"/>
</dbReference>
<dbReference type="InterPro" id="IPR058624">
    <property type="entry name" value="MdtA-like_HH"/>
</dbReference>
<evidence type="ECO:0000256" key="4">
    <source>
        <dbReference type="SAM" id="SignalP"/>
    </source>
</evidence>
<dbReference type="Pfam" id="PF25944">
    <property type="entry name" value="Beta-barrel_RND"/>
    <property type="match status" value="1"/>
</dbReference>
<evidence type="ECO:0000259" key="6">
    <source>
        <dbReference type="Pfam" id="PF25917"/>
    </source>
</evidence>
<evidence type="ECO:0000259" key="7">
    <source>
        <dbReference type="Pfam" id="PF25944"/>
    </source>
</evidence>
<protein>
    <submittedName>
        <fullName evidence="9">Efflux RND transporter periplasmic adaptor subunit</fullName>
    </submittedName>
</protein>
<organism evidence="9 10">
    <name type="scientific">Ramlibacter pinisoli</name>
    <dbReference type="NCBI Taxonomy" id="2682844"/>
    <lineage>
        <taxon>Bacteria</taxon>
        <taxon>Pseudomonadati</taxon>
        <taxon>Pseudomonadota</taxon>
        <taxon>Betaproteobacteria</taxon>
        <taxon>Burkholderiales</taxon>
        <taxon>Comamonadaceae</taxon>
        <taxon>Ramlibacter</taxon>
    </lineage>
</organism>
<keyword evidence="4" id="KW-0732">Signal</keyword>
<dbReference type="GO" id="GO:0022857">
    <property type="term" value="F:transmembrane transporter activity"/>
    <property type="evidence" value="ECO:0007669"/>
    <property type="project" value="InterPro"/>
</dbReference>
<name>A0A6N8IR91_9BURK</name>
<sequence>MASLHKPVLLPLLLAITALLSACGKSDNAGAPGGGAPGGGMPPPEVGVVTVKVGDIGLVTELPGRLEASRVAQVRARAAGIVQERLFKEGSDVKAGQPLFRIDPAQLQASSASAKATLARAEANLTQAASLAERYKPLVEANAISKQDYAAAVAAQKAAEADVAASRAAVQTAQINLNYALVTSPISGRIGRALVTEGALVGQGEATPLALVQQINPMYVNVTQSSTEVLNLRRSIEQGRLKRAGAEGAQAKVLLEDGTPYPQTARLLFSDLSVDPGSGQVTLRAEVPNPQGLLLPGMYVRVQLEQAKAGNAILLPQQAVTRSGQGDSVMVVAPDGKVAPRPVKVGGAQNGSWVILDGLKPGEQVMVDGFQKLRPGAPVKPVPWNEGKPAAPAGPASAASGEKKGRRRRTSGRDGREGLAKDAKESRSQHGRRSSCAFHATFAPCAYGSAVPASSASR</sequence>
<dbReference type="AlphaFoldDB" id="A0A6N8IR91"/>
<reference evidence="9 10" key="1">
    <citation type="submission" date="2019-12" db="EMBL/GenBank/DDBJ databases">
        <authorList>
            <person name="Huq M.A."/>
        </authorList>
    </citation>
    <scope>NUCLEOTIDE SEQUENCE [LARGE SCALE GENOMIC DNA]</scope>
    <source>
        <strain evidence="9 10">MAH-25</strain>
    </source>
</reference>
<dbReference type="NCBIfam" id="TIGR01730">
    <property type="entry name" value="RND_mfp"/>
    <property type="match status" value="1"/>
</dbReference>
<feature type="compositionally biased region" description="Basic and acidic residues" evidence="3">
    <location>
        <begin position="411"/>
        <end position="428"/>
    </location>
</feature>
<dbReference type="SUPFAM" id="SSF111369">
    <property type="entry name" value="HlyD-like secretion proteins"/>
    <property type="match status" value="1"/>
</dbReference>
<dbReference type="Pfam" id="PF25876">
    <property type="entry name" value="HH_MFP_RND"/>
    <property type="match status" value="1"/>
</dbReference>
<dbReference type="Gene3D" id="2.40.50.100">
    <property type="match status" value="1"/>
</dbReference>
<dbReference type="InterPro" id="IPR058625">
    <property type="entry name" value="MdtA-like_BSH"/>
</dbReference>
<feature type="domain" description="Multidrug resistance protein MdtA-like C-terminal permuted SH3" evidence="8">
    <location>
        <begin position="311"/>
        <end position="372"/>
    </location>
</feature>
<feature type="signal peptide" evidence="4">
    <location>
        <begin position="1"/>
        <end position="22"/>
    </location>
</feature>
<evidence type="ECO:0000259" key="8">
    <source>
        <dbReference type="Pfam" id="PF25967"/>
    </source>
</evidence>
<feature type="chain" id="PRO_5027064295" evidence="4">
    <location>
        <begin position="23"/>
        <end position="458"/>
    </location>
</feature>
<dbReference type="GO" id="GO:0046677">
    <property type="term" value="P:response to antibiotic"/>
    <property type="evidence" value="ECO:0007669"/>
    <property type="project" value="TreeGrafter"/>
</dbReference>
<evidence type="ECO:0000256" key="2">
    <source>
        <dbReference type="ARBA" id="ARBA00009477"/>
    </source>
</evidence>
<dbReference type="RefSeq" id="WP_157397376.1">
    <property type="nucleotide sequence ID" value="NZ_WSEL01000003.1"/>
</dbReference>
<dbReference type="InterPro" id="IPR058627">
    <property type="entry name" value="MdtA-like_C"/>
</dbReference>
<dbReference type="InterPro" id="IPR006143">
    <property type="entry name" value="RND_pump_MFP"/>
</dbReference>
<feature type="domain" description="Multidrug resistance protein MdtA-like beta-barrel" evidence="7">
    <location>
        <begin position="217"/>
        <end position="306"/>
    </location>
</feature>
<comment type="similarity">
    <text evidence="2">Belongs to the membrane fusion protein (MFP) (TC 8.A.1) family.</text>
</comment>
<keyword evidence="10" id="KW-1185">Reference proteome</keyword>
<comment type="caution">
    <text evidence="9">The sequence shown here is derived from an EMBL/GenBank/DDBJ whole genome shotgun (WGS) entry which is preliminary data.</text>
</comment>